<proteinExistence type="predicted"/>
<organism evidence="1 2">
    <name type="scientific">Brotocaccenecus cirricatena</name>
    <dbReference type="NCBI Taxonomy" id="3064195"/>
    <lineage>
        <taxon>Bacteria</taxon>
        <taxon>Bacillati</taxon>
        <taxon>Bacillota</taxon>
        <taxon>Clostridia</taxon>
        <taxon>Eubacteriales</taxon>
        <taxon>Oscillospiraceae</taxon>
        <taxon>Brotocaccenecus</taxon>
    </lineage>
</organism>
<evidence type="ECO:0000313" key="2">
    <source>
        <dbReference type="Proteomes" id="UP001199319"/>
    </source>
</evidence>
<dbReference type="Proteomes" id="UP001199319">
    <property type="component" value="Unassembled WGS sequence"/>
</dbReference>
<dbReference type="RefSeq" id="WP_302929478.1">
    <property type="nucleotide sequence ID" value="NZ_JAJEPW010000041.1"/>
</dbReference>
<gene>
    <name evidence="1" type="ORF">LKD37_12210</name>
</gene>
<keyword evidence="2" id="KW-1185">Reference proteome</keyword>
<accession>A0AAE3AD12</accession>
<evidence type="ECO:0000313" key="1">
    <source>
        <dbReference type="EMBL" id="MCC2130262.1"/>
    </source>
</evidence>
<name>A0AAE3AD12_9FIRM</name>
<dbReference type="EMBL" id="JAJEPW010000041">
    <property type="protein sequence ID" value="MCC2130262.1"/>
    <property type="molecule type" value="Genomic_DNA"/>
</dbReference>
<comment type="caution">
    <text evidence="1">The sequence shown here is derived from an EMBL/GenBank/DDBJ whole genome shotgun (WGS) entry which is preliminary data.</text>
</comment>
<reference evidence="1" key="1">
    <citation type="submission" date="2021-10" db="EMBL/GenBank/DDBJ databases">
        <title>Anaerobic single-cell dispensing facilitates the cultivation of human gut bacteria.</title>
        <authorList>
            <person name="Afrizal A."/>
        </authorList>
    </citation>
    <scope>NUCLEOTIDE SEQUENCE</scope>
    <source>
        <strain evidence="1">CLA-AA-H272</strain>
    </source>
</reference>
<sequence>MELIASLFCHVPEGLPETEVQQELQRQHDMLAQHAAHTGRAIEHCFFHVGEFNFEKPDEVLLRFLQRAQANDLGLIFVESKEVFPLSQQAHIPCVEVCFVREGVQETLGHDDIQVAEEELQPKNVYMYWGF</sequence>
<dbReference type="AlphaFoldDB" id="A0AAE3AD12"/>
<protein>
    <submittedName>
        <fullName evidence="1">Uncharacterized protein</fullName>
    </submittedName>
</protein>